<keyword evidence="4" id="KW-0808">Transferase</keyword>
<sequence>MCRPVPRLEGPRAAFAAATPGDGGRLAGTGHGPGGDRLLRAFPGDVTAEPVPEPVRGVEEAVGSVVHRFEKGLAGTAPGIEPWGMDERTHPTGVLRWILGALLDLLLPQPCAACAGPSGPLCAHCLTALRRRPHRCAPRPGCPPVWAAGPYAGRHRGVLLTYKEGGADALAAPLGGWLAAAHTASGLARPDTLLVPVPGRGPPGDPRAPVTRLARACLVQAGGAGAGRVAPLLRYRSRPRRQAGLGRAERLANRAGTLVADRPLPRALGAVPGARSGAGGSAVVVDDVLTTGATVAEATRALRARGITVAGAVVLLERLPGAVGGPSREKEADGARRFYEPS</sequence>
<dbReference type="AlphaFoldDB" id="D7B5P6"/>
<feature type="region of interest" description="Disordered" evidence="2">
    <location>
        <begin position="322"/>
        <end position="342"/>
    </location>
</feature>
<dbReference type="KEGG" id="nda:Ndas_3741"/>
<accession>D7B5P6</accession>
<dbReference type="GO" id="GO:0016757">
    <property type="term" value="F:glycosyltransferase activity"/>
    <property type="evidence" value="ECO:0007669"/>
    <property type="project" value="UniProtKB-KW"/>
</dbReference>
<dbReference type="InterPro" id="IPR051910">
    <property type="entry name" value="ComF/GntX_DNA_util-trans"/>
</dbReference>
<evidence type="ECO:0000256" key="2">
    <source>
        <dbReference type="SAM" id="MobiDB-lite"/>
    </source>
</evidence>
<dbReference type="eggNOG" id="COG1040">
    <property type="taxonomic scope" value="Bacteria"/>
</dbReference>
<dbReference type="STRING" id="446468.Ndas_3741"/>
<name>D7B5P6_NOCDD</name>
<feature type="region of interest" description="Disordered" evidence="2">
    <location>
        <begin position="1"/>
        <end position="34"/>
    </location>
</feature>
<dbReference type="Gene3D" id="3.40.50.2020">
    <property type="match status" value="1"/>
</dbReference>
<dbReference type="SUPFAM" id="SSF53271">
    <property type="entry name" value="PRTase-like"/>
    <property type="match status" value="1"/>
</dbReference>
<evidence type="ECO:0000256" key="1">
    <source>
        <dbReference type="ARBA" id="ARBA00008007"/>
    </source>
</evidence>
<dbReference type="Pfam" id="PF00156">
    <property type="entry name" value="Pribosyltran"/>
    <property type="match status" value="1"/>
</dbReference>
<feature type="compositionally biased region" description="Gly residues" evidence="2">
    <location>
        <begin position="21"/>
        <end position="34"/>
    </location>
</feature>
<evidence type="ECO:0000259" key="3">
    <source>
        <dbReference type="Pfam" id="PF00156"/>
    </source>
</evidence>
<evidence type="ECO:0000313" key="5">
    <source>
        <dbReference type="Proteomes" id="UP000002219"/>
    </source>
</evidence>
<dbReference type="PANTHER" id="PTHR47505">
    <property type="entry name" value="DNA UTILIZATION PROTEIN YHGH"/>
    <property type="match status" value="1"/>
</dbReference>
<keyword evidence="4" id="KW-0328">Glycosyltransferase</keyword>
<reference evidence="4 5" key="1">
    <citation type="journal article" date="2010" name="Stand. Genomic Sci.">
        <title>Complete genome sequence of Nocardiopsis dassonvillei type strain (IMRU 509).</title>
        <authorList>
            <person name="Sun H."/>
            <person name="Lapidus A."/>
            <person name="Nolan M."/>
            <person name="Lucas S."/>
            <person name="Del Rio T.G."/>
            <person name="Tice H."/>
            <person name="Cheng J.F."/>
            <person name="Tapia R."/>
            <person name="Han C."/>
            <person name="Goodwin L."/>
            <person name="Pitluck S."/>
            <person name="Pagani I."/>
            <person name="Ivanova N."/>
            <person name="Mavromatis K."/>
            <person name="Mikhailova N."/>
            <person name="Pati A."/>
            <person name="Chen A."/>
            <person name="Palaniappan K."/>
            <person name="Land M."/>
            <person name="Hauser L."/>
            <person name="Chang Y.J."/>
            <person name="Jeffries C.D."/>
            <person name="Djao O.D."/>
            <person name="Rohde M."/>
            <person name="Sikorski J."/>
            <person name="Goker M."/>
            <person name="Woyke T."/>
            <person name="Bristow J."/>
            <person name="Eisen J.A."/>
            <person name="Markowitz V."/>
            <person name="Hugenholtz P."/>
            <person name="Kyrpides N.C."/>
            <person name="Klenk H.P."/>
        </authorList>
    </citation>
    <scope>NUCLEOTIDE SEQUENCE [LARGE SCALE GENOMIC DNA]</scope>
    <source>
        <strain evidence="5">ATCC 23218 / DSM 43111 / CIP 107115 / JCM 7437 / KCTC 9190 / NBRC 14626 / NCTC 10488 / NRRL B-5397 / IMRU 509</strain>
    </source>
</reference>
<feature type="compositionally biased region" description="Basic and acidic residues" evidence="2">
    <location>
        <begin position="327"/>
        <end position="342"/>
    </location>
</feature>
<evidence type="ECO:0000313" key="4">
    <source>
        <dbReference type="EMBL" id="ADH69139.1"/>
    </source>
</evidence>
<dbReference type="Proteomes" id="UP000002219">
    <property type="component" value="Chromosome 1"/>
</dbReference>
<organism evidence="4 5">
    <name type="scientific">Nocardiopsis dassonvillei (strain ATCC 23218 / DSM 43111 / CIP 107115 / JCM 7437 / KCTC 9190 / NBRC 14626 / NCTC 10488 / NRRL B-5397 / IMRU 509)</name>
    <name type="common">Actinomadura dassonvillei</name>
    <dbReference type="NCBI Taxonomy" id="446468"/>
    <lineage>
        <taxon>Bacteria</taxon>
        <taxon>Bacillati</taxon>
        <taxon>Actinomycetota</taxon>
        <taxon>Actinomycetes</taxon>
        <taxon>Streptosporangiales</taxon>
        <taxon>Nocardiopsidaceae</taxon>
        <taxon>Nocardiopsis</taxon>
    </lineage>
</organism>
<dbReference type="InterPro" id="IPR000836">
    <property type="entry name" value="PRTase_dom"/>
</dbReference>
<dbReference type="CDD" id="cd06223">
    <property type="entry name" value="PRTases_typeI"/>
    <property type="match status" value="1"/>
</dbReference>
<dbReference type="HOGENOM" id="CLU_810945_0_0_11"/>
<feature type="domain" description="Phosphoribosyltransferase" evidence="3">
    <location>
        <begin position="273"/>
        <end position="318"/>
    </location>
</feature>
<gene>
    <name evidence="4" type="ordered locus">Ndas_3741</name>
</gene>
<protein>
    <submittedName>
        <fullName evidence="4">Phosphoribosyltransferase</fullName>
    </submittedName>
</protein>
<dbReference type="InterPro" id="IPR029057">
    <property type="entry name" value="PRTase-like"/>
</dbReference>
<dbReference type="PANTHER" id="PTHR47505:SF1">
    <property type="entry name" value="DNA UTILIZATION PROTEIN YHGH"/>
    <property type="match status" value="1"/>
</dbReference>
<proteinExistence type="inferred from homology"/>
<dbReference type="EMBL" id="CP002040">
    <property type="protein sequence ID" value="ADH69139.1"/>
    <property type="molecule type" value="Genomic_DNA"/>
</dbReference>
<keyword evidence="5" id="KW-1185">Reference proteome</keyword>
<comment type="similarity">
    <text evidence="1">Belongs to the ComF/GntX family.</text>
</comment>